<gene>
    <name evidence="3" type="ORF">SAMN05216201_101384</name>
</gene>
<dbReference type="InterPro" id="IPR036938">
    <property type="entry name" value="PAP2/HPO_sf"/>
</dbReference>
<sequence length="249" mass="27551">MSPLTRDASRPLRTWLAVGLPLALMLLMLAFEPTRFDFALTDLFYQPGVGFVGGHSYFLENLLHNRAKQAVILIGVLAIAGLLSSWLYRPWAAWRRSFGYLVLAMALSTALVNPVKTLTGVHCPWSLTQYGGSETYSPLLGERAPVVDKAGRCWPGGHASSGFTLFALYFVLRDRRPRLARAALLFALTLGSVFSLGRVMQGAHFLSHNVWTALFDWLICLGCYRLILYRQAQPTPQPAPATRAVENVG</sequence>
<proteinExistence type="predicted"/>
<dbReference type="OrthoDB" id="7348799at2"/>
<keyword evidence="1" id="KW-0812">Transmembrane</keyword>
<evidence type="ECO:0000313" key="4">
    <source>
        <dbReference type="Proteomes" id="UP000242930"/>
    </source>
</evidence>
<organism evidence="3 4">
    <name type="scientific">Pseudomonas linyingensis</name>
    <dbReference type="NCBI Taxonomy" id="915471"/>
    <lineage>
        <taxon>Bacteria</taxon>
        <taxon>Pseudomonadati</taxon>
        <taxon>Pseudomonadota</taxon>
        <taxon>Gammaproteobacteria</taxon>
        <taxon>Pseudomonadales</taxon>
        <taxon>Pseudomonadaceae</taxon>
        <taxon>Pseudomonas</taxon>
    </lineage>
</organism>
<accession>A0A1H6SNK4</accession>
<feature type="transmembrane region" description="Helical" evidence="1">
    <location>
        <begin position="70"/>
        <end position="88"/>
    </location>
</feature>
<evidence type="ECO:0000259" key="2">
    <source>
        <dbReference type="Pfam" id="PF01569"/>
    </source>
</evidence>
<dbReference type="EMBL" id="FNZE01000001">
    <property type="protein sequence ID" value="SEI65590.1"/>
    <property type="molecule type" value="Genomic_DNA"/>
</dbReference>
<dbReference type="Pfam" id="PF01569">
    <property type="entry name" value="PAP2"/>
    <property type="match status" value="1"/>
</dbReference>
<dbReference type="STRING" id="915471.SAMN05216201_101384"/>
<keyword evidence="4" id="KW-1185">Reference proteome</keyword>
<dbReference type="Proteomes" id="UP000242930">
    <property type="component" value="Unassembled WGS sequence"/>
</dbReference>
<keyword evidence="1" id="KW-0472">Membrane</keyword>
<dbReference type="CDD" id="cd03396">
    <property type="entry name" value="PAP2_like_6"/>
    <property type="match status" value="1"/>
</dbReference>
<feature type="transmembrane region" description="Helical" evidence="1">
    <location>
        <begin position="12"/>
        <end position="31"/>
    </location>
</feature>
<keyword evidence="1" id="KW-1133">Transmembrane helix</keyword>
<evidence type="ECO:0000313" key="3">
    <source>
        <dbReference type="EMBL" id="SEI65590.1"/>
    </source>
</evidence>
<dbReference type="SUPFAM" id="SSF48317">
    <property type="entry name" value="Acid phosphatase/Vanadium-dependent haloperoxidase"/>
    <property type="match status" value="1"/>
</dbReference>
<dbReference type="AlphaFoldDB" id="A0A1H6SNK4"/>
<feature type="transmembrane region" description="Helical" evidence="1">
    <location>
        <begin position="154"/>
        <end position="172"/>
    </location>
</feature>
<evidence type="ECO:0000256" key="1">
    <source>
        <dbReference type="SAM" id="Phobius"/>
    </source>
</evidence>
<dbReference type="InterPro" id="IPR000326">
    <property type="entry name" value="PAP2/HPO"/>
</dbReference>
<feature type="transmembrane region" description="Helical" evidence="1">
    <location>
        <begin position="209"/>
        <end position="228"/>
    </location>
</feature>
<dbReference type="RefSeq" id="WP_090306048.1">
    <property type="nucleotide sequence ID" value="NZ_FNZE01000001.1"/>
</dbReference>
<reference evidence="4" key="1">
    <citation type="submission" date="2016-10" db="EMBL/GenBank/DDBJ databases">
        <authorList>
            <person name="Varghese N."/>
            <person name="Submissions S."/>
        </authorList>
    </citation>
    <scope>NUCLEOTIDE SEQUENCE [LARGE SCALE GENOMIC DNA]</scope>
    <source>
        <strain evidence="4">LMG 25967</strain>
    </source>
</reference>
<name>A0A1H6SNK4_9PSED</name>
<feature type="transmembrane region" description="Helical" evidence="1">
    <location>
        <begin position="179"/>
        <end position="197"/>
    </location>
</feature>
<feature type="domain" description="Phosphatidic acid phosphatase type 2/haloperoxidase" evidence="2">
    <location>
        <begin position="100"/>
        <end position="230"/>
    </location>
</feature>
<protein>
    <submittedName>
        <fullName evidence="3">Membrane-associated enzyme, PAP2 (Acid phosphatase) superfamily</fullName>
    </submittedName>
</protein>